<evidence type="ECO:0000256" key="1">
    <source>
        <dbReference type="SAM" id="MobiDB-lite"/>
    </source>
</evidence>
<feature type="compositionally biased region" description="Basic residues" evidence="1">
    <location>
        <begin position="56"/>
        <end position="70"/>
    </location>
</feature>
<organism evidence="2 3">
    <name type="scientific">Muricoccus roseus</name>
    <dbReference type="NCBI Taxonomy" id="198092"/>
    <lineage>
        <taxon>Bacteria</taxon>
        <taxon>Pseudomonadati</taxon>
        <taxon>Pseudomonadota</taxon>
        <taxon>Alphaproteobacteria</taxon>
        <taxon>Acetobacterales</taxon>
        <taxon>Roseomonadaceae</taxon>
        <taxon>Muricoccus</taxon>
    </lineage>
</organism>
<feature type="compositionally biased region" description="Pro residues" evidence="1">
    <location>
        <begin position="174"/>
        <end position="192"/>
    </location>
</feature>
<evidence type="ECO:0000313" key="3">
    <source>
        <dbReference type="Proteomes" id="UP000184387"/>
    </source>
</evidence>
<feature type="region of interest" description="Disordered" evidence="1">
    <location>
        <begin position="26"/>
        <end position="192"/>
    </location>
</feature>
<keyword evidence="3" id="KW-1185">Reference proteome</keyword>
<name>A0A1M6B3L0_9PROT</name>
<gene>
    <name evidence="2" type="ORF">SAMN02745194_00345</name>
</gene>
<accession>A0A1M6B3L0</accession>
<dbReference type="STRING" id="198092.SAMN02745194_00345"/>
<sequence>MGWLRVGALGFLLSGCWMPLSDARADPWKDESGHGRRWANPGWDGDSPAFREIRRGRGRGHGRGHRRHEARRWQEGGRVPLPDYVLRYGPGYGALRPSPPARPALRQQARRPEPPVQGEMHRDDLPRSATDRPWPERGAEPDRPAETARGVATGNPPRPAADRPWEDARQAPSRPAPPSLDTPARPAPTPWR</sequence>
<evidence type="ECO:0000313" key="2">
    <source>
        <dbReference type="EMBL" id="SHI43198.1"/>
    </source>
</evidence>
<dbReference type="PROSITE" id="PS51257">
    <property type="entry name" value="PROKAR_LIPOPROTEIN"/>
    <property type="match status" value="1"/>
</dbReference>
<dbReference type="AlphaFoldDB" id="A0A1M6B3L0"/>
<feature type="compositionally biased region" description="Basic and acidic residues" evidence="1">
    <location>
        <begin position="160"/>
        <end position="169"/>
    </location>
</feature>
<dbReference type="Proteomes" id="UP000184387">
    <property type="component" value="Unassembled WGS sequence"/>
</dbReference>
<dbReference type="EMBL" id="FQZF01000002">
    <property type="protein sequence ID" value="SHI43198.1"/>
    <property type="molecule type" value="Genomic_DNA"/>
</dbReference>
<feature type="compositionally biased region" description="Basic and acidic residues" evidence="1">
    <location>
        <begin position="119"/>
        <end position="146"/>
    </location>
</feature>
<protein>
    <submittedName>
        <fullName evidence="2">Uncharacterized protein</fullName>
    </submittedName>
</protein>
<proteinExistence type="predicted"/>
<reference evidence="2 3" key="1">
    <citation type="submission" date="2016-11" db="EMBL/GenBank/DDBJ databases">
        <authorList>
            <person name="Jaros S."/>
            <person name="Januszkiewicz K."/>
            <person name="Wedrychowicz H."/>
        </authorList>
    </citation>
    <scope>NUCLEOTIDE SEQUENCE [LARGE SCALE GENOMIC DNA]</scope>
    <source>
        <strain evidence="2 3">DSM 14916</strain>
    </source>
</reference>